<dbReference type="EC" id="2.3.1.234" evidence="7"/>
<feature type="binding site" evidence="7">
    <location>
        <begin position="143"/>
        <end position="147"/>
    </location>
    <ligand>
        <name>substrate</name>
    </ligand>
</feature>
<comment type="similarity">
    <text evidence="7">Belongs to the KAE1 / TsaD family.</text>
</comment>
<dbReference type="GO" id="GO:0061711">
    <property type="term" value="F:tRNA N(6)-L-threonylcarbamoyladenine synthase activity"/>
    <property type="evidence" value="ECO:0007669"/>
    <property type="project" value="UniProtKB-EC"/>
</dbReference>
<evidence type="ECO:0000313" key="10">
    <source>
        <dbReference type="Proteomes" id="UP000018735"/>
    </source>
</evidence>
<dbReference type="KEGG" id="mgz:GCW_02660"/>
<dbReference type="InterPro" id="IPR017861">
    <property type="entry name" value="KAE1/TsaD"/>
</dbReference>
<dbReference type="Proteomes" id="UP000018735">
    <property type="component" value="Chromosome"/>
</dbReference>
<evidence type="ECO:0000256" key="7">
    <source>
        <dbReference type="HAMAP-Rule" id="MF_01445"/>
    </source>
</evidence>
<sequence>MYYKVILGIESSCDDLSIAIAIDNKIVTTKTKSSSSVHANYGGVVPEIAARCHEEILHQTLNEALTEANLTINKIDLITYTENPGLLNCLHVAKVFANTLGYLLKIPVQGINHLYGHIFSPMIDDGDCLYQKSDLIYPTLGIVVSGGHTAIYDVQSPSKITLLDETLDDAIGEVYDKIGRALGLQYPAGAKIDQLYNPEQAETVEFLKTNKLSAFSYSGFKSAVLRYIELNKNQPDFNLVQVVSSFQKFIIDDFIDRIKNVINKADSKYQTILLGGGVSANSYLRSELKELAIKTLVPKPIYSGDNAAMIINYAQYLLNE</sequence>
<dbReference type="PANTHER" id="PTHR11735">
    <property type="entry name" value="TRNA N6-ADENOSINE THREONYLCARBAMOYLTRANSFERASE"/>
    <property type="match status" value="1"/>
</dbReference>
<dbReference type="HOGENOM" id="CLU_023208_0_1_14"/>
<evidence type="ECO:0000256" key="3">
    <source>
        <dbReference type="ARBA" id="ARBA00022723"/>
    </source>
</evidence>
<dbReference type="AlphaFoldDB" id="A0A0F6CKV9"/>
<feature type="binding site" evidence="7">
    <location>
        <position position="113"/>
    </location>
    <ligand>
        <name>Fe cation</name>
        <dbReference type="ChEBI" id="CHEBI:24875"/>
    </ligand>
</feature>
<dbReference type="GO" id="GO:0005737">
    <property type="term" value="C:cytoplasm"/>
    <property type="evidence" value="ECO:0007669"/>
    <property type="project" value="UniProtKB-SubCell"/>
</dbReference>
<feature type="binding site" evidence="7">
    <location>
        <position position="305"/>
    </location>
    <ligand>
        <name>Fe cation</name>
        <dbReference type="ChEBI" id="CHEBI:24875"/>
    </ligand>
</feature>
<feature type="binding site" evidence="7">
    <location>
        <position position="189"/>
    </location>
    <ligand>
        <name>substrate</name>
    </ligand>
</feature>
<keyword evidence="4 7" id="KW-0408">Iron</keyword>
<keyword evidence="7" id="KW-0963">Cytoplasm</keyword>
<dbReference type="Gene3D" id="3.30.420.40">
    <property type="match status" value="2"/>
</dbReference>
<dbReference type="eggNOG" id="COG0533">
    <property type="taxonomic scope" value="Bacteria"/>
</dbReference>
<dbReference type="InterPro" id="IPR000905">
    <property type="entry name" value="Gcp-like_dom"/>
</dbReference>
<comment type="catalytic activity">
    <reaction evidence="6 7">
        <text>L-threonylcarbamoyladenylate + adenosine(37) in tRNA = N(6)-L-threonylcarbamoyladenosine(37) in tRNA + AMP + H(+)</text>
        <dbReference type="Rhea" id="RHEA:37059"/>
        <dbReference type="Rhea" id="RHEA-COMP:10162"/>
        <dbReference type="Rhea" id="RHEA-COMP:10163"/>
        <dbReference type="ChEBI" id="CHEBI:15378"/>
        <dbReference type="ChEBI" id="CHEBI:73682"/>
        <dbReference type="ChEBI" id="CHEBI:74411"/>
        <dbReference type="ChEBI" id="CHEBI:74418"/>
        <dbReference type="ChEBI" id="CHEBI:456215"/>
        <dbReference type="EC" id="2.3.1.234"/>
    </reaction>
</comment>
<evidence type="ECO:0000256" key="1">
    <source>
        <dbReference type="ARBA" id="ARBA00022679"/>
    </source>
</evidence>
<feature type="binding site" evidence="7">
    <location>
        <position position="193"/>
    </location>
    <ligand>
        <name>substrate</name>
    </ligand>
</feature>
<feature type="binding site" evidence="7">
    <location>
        <position position="281"/>
    </location>
    <ligand>
        <name>substrate</name>
    </ligand>
</feature>
<proteinExistence type="inferred from homology"/>
<dbReference type="InterPro" id="IPR022450">
    <property type="entry name" value="TsaD"/>
</dbReference>
<keyword evidence="5 7" id="KW-0012">Acyltransferase</keyword>
<dbReference type="EMBL" id="CP006916">
    <property type="protein sequence ID" value="AHB99731.1"/>
    <property type="molecule type" value="Genomic_DNA"/>
</dbReference>
<comment type="subcellular location">
    <subcellularLocation>
        <location evidence="7">Cytoplasm</location>
    </subcellularLocation>
</comment>
<dbReference type="NCBIfam" id="TIGR03723">
    <property type="entry name" value="T6A_TsaD_YgjD"/>
    <property type="match status" value="1"/>
</dbReference>
<dbReference type="NCBIfam" id="TIGR00329">
    <property type="entry name" value="gcp_kae1"/>
    <property type="match status" value="1"/>
</dbReference>
<gene>
    <name evidence="9" type="primary">ygjD</name>
    <name evidence="7" type="synonym">tsaD</name>
    <name evidence="9" type="ORF">GCW_02660</name>
</gene>
<evidence type="ECO:0000259" key="8">
    <source>
        <dbReference type="Pfam" id="PF00814"/>
    </source>
</evidence>
<reference evidence="9 10" key="1">
    <citation type="journal article" date="2011" name="PLoS ONE">
        <title>Core proteome of the minimal cell: comparative proteomics of three mollicute species.</title>
        <authorList>
            <person name="Fisunov G.Y."/>
            <person name="Alexeev D.G."/>
            <person name="Bazaleev N.A."/>
            <person name="Ladygina V.G."/>
            <person name="Galyamina M.A."/>
            <person name="Kondratov I.G."/>
            <person name="Zhukova N.A."/>
            <person name="Serebryakova M.V."/>
            <person name="Demina I.A."/>
            <person name="Govorun V.M."/>
        </authorList>
    </citation>
    <scope>NUCLEOTIDE SEQUENCE [LARGE SCALE GENOMIC DNA]</scope>
    <source>
        <strain evidence="9 10">S6</strain>
    </source>
</reference>
<dbReference type="RefSeq" id="WP_011884627.1">
    <property type="nucleotide sequence ID" value="NC_023030.2"/>
</dbReference>
<keyword evidence="3 7" id="KW-0479">Metal-binding</keyword>
<dbReference type="InterPro" id="IPR043129">
    <property type="entry name" value="ATPase_NBD"/>
</dbReference>
<dbReference type="HAMAP" id="MF_01445">
    <property type="entry name" value="TsaD"/>
    <property type="match status" value="1"/>
</dbReference>
<dbReference type="GO" id="GO:0005506">
    <property type="term" value="F:iron ion binding"/>
    <property type="evidence" value="ECO:0007669"/>
    <property type="project" value="UniProtKB-UniRule"/>
</dbReference>
<feature type="binding site" evidence="7">
    <location>
        <position position="117"/>
    </location>
    <ligand>
        <name>Fe cation</name>
        <dbReference type="ChEBI" id="CHEBI:24875"/>
    </ligand>
</feature>
<evidence type="ECO:0000256" key="5">
    <source>
        <dbReference type="ARBA" id="ARBA00023315"/>
    </source>
</evidence>
<evidence type="ECO:0000256" key="2">
    <source>
        <dbReference type="ARBA" id="ARBA00022694"/>
    </source>
</evidence>
<dbReference type="Pfam" id="PF00814">
    <property type="entry name" value="TsaD"/>
    <property type="match status" value="1"/>
</dbReference>
<keyword evidence="1 7" id="KW-0808">Transferase</keyword>
<protein>
    <recommendedName>
        <fullName evidence="7">tRNA N6-adenosine threonylcarbamoyltransferase</fullName>
        <ecNumber evidence="7">2.3.1.234</ecNumber>
    </recommendedName>
    <alternativeName>
        <fullName evidence="7">N6-L-threonylcarbamoyladenine synthase</fullName>
        <shortName evidence="7">t(6)A synthase</shortName>
    </alternativeName>
    <alternativeName>
        <fullName evidence="7">t(6)A37 threonylcarbamoyladenosine biosynthesis protein TsaD</fullName>
    </alternativeName>
    <alternativeName>
        <fullName evidence="7">tRNA threonylcarbamoyladenosine biosynthesis protein TsaD</fullName>
    </alternativeName>
</protein>
<feature type="domain" description="Gcp-like" evidence="8">
    <location>
        <begin position="26"/>
        <end position="310"/>
    </location>
</feature>
<name>A0A0F6CKV9_MYCGL</name>
<organism evidence="9 10">
    <name type="scientific">Mycoplasmoides gallisepticum S6</name>
    <dbReference type="NCBI Taxonomy" id="1006581"/>
    <lineage>
        <taxon>Bacteria</taxon>
        <taxon>Bacillati</taxon>
        <taxon>Mycoplasmatota</taxon>
        <taxon>Mycoplasmoidales</taxon>
        <taxon>Mycoplasmoidaceae</taxon>
        <taxon>Mycoplasmoides</taxon>
    </lineage>
</organism>
<keyword evidence="2 7" id="KW-0819">tRNA processing</keyword>
<feature type="binding site" evidence="7">
    <location>
        <position position="176"/>
    </location>
    <ligand>
        <name>substrate</name>
    </ligand>
</feature>
<dbReference type="PANTHER" id="PTHR11735:SF6">
    <property type="entry name" value="TRNA N6-ADENOSINE THREONYLCARBAMOYLTRANSFERASE, MITOCHONDRIAL"/>
    <property type="match status" value="1"/>
</dbReference>
<dbReference type="GO" id="GO:0002949">
    <property type="term" value="P:tRNA threonylcarbamoyladenosine modification"/>
    <property type="evidence" value="ECO:0007669"/>
    <property type="project" value="UniProtKB-UniRule"/>
</dbReference>
<dbReference type="PRINTS" id="PR00789">
    <property type="entry name" value="OSIALOPTASE"/>
</dbReference>
<accession>A0A0F6CKV9</accession>
<evidence type="ECO:0000256" key="6">
    <source>
        <dbReference type="ARBA" id="ARBA00048117"/>
    </source>
</evidence>
<dbReference type="SUPFAM" id="SSF53067">
    <property type="entry name" value="Actin-like ATPase domain"/>
    <property type="match status" value="2"/>
</dbReference>
<comment type="cofactor">
    <cofactor evidence="7">
        <name>Fe(2+)</name>
        <dbReference type="ChEBI" id="CHEBI:29033"/>
    </cofactor>
    <text evidence="7">Binds 1 Fe(2+) ion per subunit.</text>
</comment>
<evidence type="ECO:0000313" key="9">
    <source>
        <dbReference type="EMBL" id="AHB99731.1"/>
    </source>
</evidence>
<evidence type="ECO:0000256" key="4">
    <source>
        <dbReference type="ARBA" id="ARBA00023004"/>
    </source>
</evidence>
<comment type="function">
    <text evidence="7">Required for the formation of a threonylcarbamoyl group on adenosine at position 37 (t(6)A37) in tRNAs that read codons beginning with adenine. Is involved in the transfer of the threonylcarbamoyl moiety of threonylcarbamoyl-AMP (TC-AMP) to the N6 group of A37, together with TsaE and TsaB. TsaD likely plays a direct catalytic role in this reaction.</text>
</comment>